<keyword evidence="6 8" id="KW-0862">Zinc</keyword>
<keyword evidence="11" id="KW-1185">Reference proteome</keyword>
<evidence type="ECO:0000259" key="9">
    <source>
        <dbReference type="PROSITE" id="PS51747"/>
    </source>
</evidence>
<gene>
    <name evidence="8" type="primary">tadA</name>
    <name evidence="10" type="ORF">L196_01830</name>
</gene>
<dbReference type="Pfam" id="PF00383">
    <property type="entry name" value="dCMP_cyt_deam_1"/>
    <property type="match status" value="1"/>
</dbReference>
<sequence>MLMNDEAWMRRAINLAHKAEEVGEVPVGAIIVKDNECISEGYNLPIKNNDPTAHAEIVAIRDAGLQLDNYRLVDTTLFVTLEPCVMCLGAIQHARIKRIVFGALDEKRGAVCSALSLTKASYANHHVEWTGGVLAKECSELLSAFFKKRRK</sequence>
<proteinExistence type="inferred from homology"/>
<comment type="cofactor">
    <cofactor evidence="8">
        <name>Zn(2+)</name>
        <dbReference type="ChEBI" id="CHEBI:29105"/>
    </cofactor>
    <text evidence="8">Binds 1 zinc ion per subunit.</text>
</comment>
<evidence type="ECO:0000256" key="4">
    <source>
        <dbReference type="ARBA" id="ARBA00022723"/>
    </source>
</evidence>
<dbReference type="AlphaFoldDB" id="A0AB33Z5R6"/>
<comment type="subunit">
    <text evidence="2 8">Homodimer.</text>
</comment>
<dbReference type="PROSITE" id="PS00903">
    <property type="entry name" value="CYT_DCMP_DEAMINASES_1"/>
    <property type="match status" value="1"/>
</dbReference>
<dbReference type="Gene3D" id="3.40.140.10">
    <property type="entry name" value="Cytidine Deaminase, domain 2"/>
    <property type="match status" value="1"/>
</dbReference>
<feature type="binding site" evidence="8">
    <location>
        <position position="84"/>
    </location>
    <ligand>
        <name>Zn(2+)</name>
        <dbReference type="ChEBI" id="CHEBI:29105"/>
        <note>catalytic</note>
    </ligand>
</feature>
<comment type="caution">
    <text evidence="10">The sequence shown here is derived from an EMBL/GenBank/DDBJ whole genome shotgun (WGS) entry which is preliminary data.</text>
</comment>
<evidence type="ECO:0000256" key="6">
    <source>
        <dbReference type="ARBA" id="ARBA00022833"/>
    </source>
</evidence>
<feature type="domain" description="CMP/dCMP-type deaminase" evidence="9">
    <location>
        <begin position="3"/>
        <end position="114"/>
    </location>
</feature>
<dbReference type="PANTHER" id="PTHR11079:SF202">
    <property type="entry name" value="TRNA-SPECIFIC ADENOSINE DEAMINASE"/>
    <property type="match status" value="1"/>
</dbReference>
<protein>
    <recommendedName>
        <fullName evidence="8">tRNA-specific adenosine deaminase</fullName>
        <ecNumber evidence="8">3.5.4.33</ecNumber>
    </recommendedName>
</protein>
<comment type="catalytic activity">
    <reaction evidence="7 8">
        <text>adenosine(34) in tRNA + H2O + H(+) = inosine(34) in tRNA + NH4(+)</text>
        <dbReference type="Rhea" id="RHEA:43168"/>
        <dbReference type="Rhea" id="RHEA-COMP:10373"/>
        <dbReference type="Rhea" id="RHEA-COMP:10374"/>
        <dbReference type="ChEBI" id="CHEBI:15377"/>
        <dbReference type="ChEBI" id="CHEBI:15378"/>
        <dbReference type="ChEBI" id="CHEBI:28938"/>
        <dbReference type="ChEBI" id="CHEBI:74411"/>
        <dbReference type="ChEBI" id="CHEBI:82852"/>
        <dbReference type="EC" id="3.5.4.33"/>
    </reaction>
</comment>
<dbReference type="InterPro" id="IPR016192">
    <property type="entry name" value="APOBEC/CMP_deaminase_Zn-bd"/>
</dbReference>
<dbReference type="EC" id="3.5.4.33" evidence="8"/>
<feature type="binding site" evidence="8">
    <location>
        <position position="87"/>
    </location>
    <ligand>
        <name>Zn(2+)</name>
        <dbReference type="ChEBI" id="CHEBI:29105"/>
        <note>catalytic</note>
    </ligand>
</feature>
<evidence type="ECO:0000256" key="3">
    <source>
        <dbReference type="ARBA" id="ARBA00022694"/>
    </source>
</evidence>
<evidence type="ECO:0000313" key="11">
    <source>
        <dbReference type="Proteomes" id="UP000015462"/>
    </source>
</evidence>
<keyword evidence="4 8" id="KW-0479">Metal-binding</keyword>
<dbReference type="PROSITE" id="PS51747">
    <property type="entry name" value="CYT_DCMP_DEAMINASES_2"/>
    <property type="match status" value="1"/>
</dbReference>
<dbReference type="GO" id="GO:0002100">
    <property type="term" value="P:tRNA wobble adenosine to inosine editing"/>
    <property type="evidence" value="ECO:0007669"/>
    <property type="project" value="UniProtKB-UniRule"/>
</dbReference>
<accession>A0AB33Z5R6</accession>
<dbReference type="GO" id="GO:0052717">
    <property type="term" value="F:tRNA-specific adenosine-34 deaminase activity"/>
    <property type="evidence" value="ECO:0007669"/>
    <property type="project" value="UniProtKB-UniRule"/>
</dbReference>
<feature type="active site" description="Proton donor" evidence="8">
    <location>
        <position position="56"/>
    </location>
</feature>
<dbReference type="InterPro" id="IPR002125">
    <property type="entry name" value="CMP_dCMP_dom"/>
</dbReference>
<evidence type="ECO:0000256" key="2">
    <source>
        <dbReference type="ARBA" id="ARBA00011738"/>
    </source>
</evidence>
<dbReference type="InterPro" id="IPR028883">
    <property type="entry name" value="tRNA_aden_deaminase"/>
</dbReference>
<name>A0AB33Z5R6_9GAMM</name>
<keyword evidence="3 8" id="KW-0819">tRNA processing</keyword>
<dbReference type="GO" id="GO:0008270">
    <property type="term" value="F:zinc ion binding"/>
    <property type="evidence" value="ECO:0007669"/>
    <property type="project" value="UniProtKB-UniRule"/>
</dbReference>
<organism evidence="10 11">
    <name type="scientific">Cycloclasticus pugetii</name>
    <dbReference type="NCBI Taxonomy" id="34068"/>
    <lineage>
        <taxon>Bacteria</taxon>
        <taxon>Pseudomonadati</taxon>
        <taxon>Pseudomonadota</taxon>
        <taxon>Gammaproteobacteria</taxon>
        <taxon>Thiotrichales</taxon>
        <taxon>Piscirickettsiaceae</taxon>
        <taxon>Cycloclasticus</taxon>
    </lineage>
</organism>
<dbReference type="RefSeq" id="WP_015005430.1">
    <property type="nucleotide sequence ID" value="NZ_JARGOU010000002.1"/>
</dbReference>
<dbReference type="EMBL" id="ASHL01000001">
    <property type="protein sequence ID" value="EPD14197.1"/>
    <property type="molecule type" value="Genomic_DNA"/>
</dbReference>
<evidence type="ECO:0000256" key="1">
    <source>
        <dbReference type="ARBA" id="ARBA00010669"/>
    </source>
</evidence>
<feature type="binding site" evidence="8">
    <location>
        <position position="54"/>
    </location>
    <ligand>
        <name>Zn(2+)</name>
        <dbReference type="ChEBI" id="CHEBI:29105"/>
        <note>catalytic</note>
    </ligand>
</feature>
<dbReference type="FunFam" id="3.40.140.10:FF:000005">
    <property type="entry name" value="tRNA-specific adenosine deaminase"/>
    <property type="match status" value="1"/>
</dbReference>
<dbReference type="SUPFAM" id="SSF53927">
    <property type="entry name" value="Cytidine deaminase-like"/>
    <property type="match status" value="1"/>
</dbReference>
<dbReference type="InterPro" id="IPR016193">
    <property type="entry name" value="Cytidine_deaminase-like"/>
</dbReference>
<comment type="function">
    <text evidence="8">Catalyzes the deamination of adenosine to inosine at the wobble position 34 of tRNA(Arg2).</text>
</comment>
<dbReference type="Proteomes" id="UP000015462">
    <property type="component" value="Unassembled WGS sequence"/>
</dbReference>
<dbReference type="CDD" id="cd01285">
    <property type="entry name" value="nucleoside_deaminase"/>
    <property type="match status" value="1"/>
</dbReference>
<evidence type="ECO:0000256" key="8">
    <source>
        <dbReference type="HAMAP-Rule" id="MF_00972"/>
    </source>
</evidence>
<dbReference type="NCBIfam" id="NF008113">
    <property type="entry name" value="PRK10860.1"/>
    <property type="match status" value="1"/>
</dbReference>
<dbReference type="PANTHER" id="PTHR11079">
    <property type="entry name" value="CYTOSINE DEAMINASE FAMILY MEMBER"/>
    <property type="match status" value="1"/>
</dbReference>
<evidence type="ECO:0000256" key="5">
    <source>
        <dbReference type="ARBA" id="ARBA00022801"/>
    </source>
</evidence>
<comment type="similarity">
    <text evidence="1">Belongs to the cytidine and deoxycytidylate deaminase family. ADAT2 subfamily.</text>
</comment>
<evidence type="ECO:0000313" key="10">
    <source>
        <dbReference type="EMBL" id="EPD14197.1"/>
    </source>
</evidence>
<keyword evidence="5 8" id="KW-0378">Hydrolase</keyword>
<reference evidence="10 11" key="1">
    <citation type="journal article" date="2013" name="Genome Announc.">
        <title>Genome Sequence of the Pyrene- and Fluoranthene-Degrading Bacterium Cycloclasticus sp. Strain PY97M.</title>
        <authorList>
            <person name="Cui Z."/>
            <person name="Xu G."/>
            <person name="Li Q."/>
            <person name="Gao W."/>
            <person name="Zheng L."/>
        </authorList>
    </citation>
    <scope>NUCLEOTIDE SEQUENCE [LARGE SCALE GENOMIC DNA]</scope>
    <source>
        <strain evidence="10 11">PY97M</strain>
    </source>
</reference>
<dbReference type="HAMAP" id="MF_00972">
    <property type="entry name" value="tRNA_aden_deaminase"/>
    <property type="match status" value="1"/>
</dbReference>
<evidence type="ECO:0000256" key="7">
    <source>
        <dbReference type="ARBA" id="ARBA00048045"/>
    </source>
</evidence>